<evidence type="ECO:0000259" key="6">
    <source>
        <dbReference type="Pfam" id="PF23247"/>
    </source>
</evidence>
<proteinExistence type="predicted"/>
<dbReference type="Pfam" id="PF00931">
    <property type="entry name" value="NB-ARC"/>
    <property type="match status" value="2"/>
</dbReference>
<feature type="compositionally biased region" description="Acidic residues" evidence="4">
    <location>
        <begin position="672"/>
        <end position="684"/>
    </location>
</feature>
<dbReference type="InterPro" id="IPR056789">
    <property type="entry name" value="LRR_R13L1-DRL21"/>
</dbReference>
<dbReference type="InterPro" id="IPR058922">
    <property type="entry name" value="WHD_DRP"/>
</dbReference>
<protein>
    <submittedName>
        <fullName evidence="10">Disease resistance protein RGA4</fullName>
    </submittedName>
</protein>
<dbReference type="PROSITE" id="PS51450">
    <property type="entry name" value="LRR"/>
    <property type="match status" value="1"/>
</dbReference>
<dbReference type="Pfam" id="PF13855">
    <property type="entry name" value="LRR_8"/>
    <property type="match status" value="1"/>
</dbReference>
<feature type="domain" description="Disease resistance protein At4g27190-like leucine-rich repeats" evidence="6">
    <location>
        <begin position="858"/>
        <end position="1008"/>
    </location>
</feature>
<keyword evidence="9" id="KW-1185">Reference proteome</keyword>
<dbReference type="InterPro" id="IPR002182">
    <property type="entry name" value="NB-ARC"/>
</dbReference>
<evidence type="ECO:0000313" key="9">
    <source>
        <dbReference type="Proteomes" id="UP000694853"/>
    </source>
</evidence>
<sequence length="1070" mass="121286">MDAAAILADTISDILRCSDSLAPSATHMSEGDLKLLKIHLGEALEAVRKAKHNHSKDSQTWVENVREVVNNLSDLMEDLSLKDTNITATKSLLKAGHNMALRLKATLQLKELEAKLQGFVKVLPNSDQTFKNAFGRENEKKEIVDQLNLLGNKNEESAVAVPVITIVGDAGIGKTRLARLVCEDDQVKARFHIPIWVYGIHEASSLESIPTRVTESAKPFLLVLDDLKAEIKEEFLDTLKKKFTHGGAILITTRSNPVTAATVKAHTVQLQGLNEEDSWSLFHEILGSSSNIKEDTKRGIVKNCGGVPEAIIITAKWSNSRGSPVAKEQVSALPKLHYYLQLPSHQKLCFSYFSLFPRDHLFDSEILIHLWLAEGFLKRNLSSSNNHPRQVGEACLKDLDRFAFQDVEKDECGVVRRFRMKPLMLELAKIVAGEENIMLNSGGDKVDRKVLRASFNFDFDVSCGIPNSLFETAKKLRTILLVAKSDKSRLPHEVKMSASTCDKIFNSFECLRVVDLHDLGIAVVPNSIEEMEQLRYLDLSNNNIKKIPSCITQLSHLQTLKLSQCYNLRELPKDLEDLSCLVHLDIEGCMDLTHMPRGISKLNSLETLSLFAASNKYPFGGLVELKKLNKLRGNLEIVHLEKLEVRGKIEDNQCLNEKEKLQQLALRWDHYDDDDDDDDEDEEEDKKKKGKEKGNNQDDKNKDKDKESLDFLQPHENLKVLIVEGYNGLKFSDWLSSIKNLVKFCLSDCPRCESLPALDQLGHLSVLELWRLDSLKFIAENLDTNQNASSFPKLKELTISDCPELESWWKDETYGNGKEKPFFNHISKLHIQCCPNLNCMPLYPYLDEKFILVDSSVIPMQYTMHAKTSKDSPSFSKLKSMIIERIDVSPPPTWLINFTSLEDLHIRDCSKLENLPQGFKSMSSLRRLTIEKCRNLDLDRSSEEWSGLKKLYSLILREIPRLKSLPKGIEHVTSLRVLELYQCSALSSLKEGISKLTSLKKLVISECRKLGSLPKGMEELKDLETLKIMDCPLLMTRCQPDTGDDWPQIKDVKNIVLRQTSKDMGKDFYY</sequence>
<dbReference type="Pfam" id="PF23559">
    <property type="entry name" value="WHD_DRP"/>
    <property type="match status" value="1"/>
</dbReference>
<dbReference type="Pfam" id="PF23247">
    <property type="entry name" value="LRR_RPS2"/>
    <property type="match status" value="1"/>
</dbReference>
<gene>
    <name evidence="10" type="primary">LOC113868702</name>
</gene>
<dbReference type="Gene3D" id="3.80.10.10">
    <property type="entry name" value="Ribonuclease Inhibitor"/>
    <property type="match status" value="3"/>
</dbReference>
<feature type="region of interest" description="Disordered" evidence="4">
    <location>
        <begin position="672"/>
        <end position="708"/>
    </location>
</feature>
<dbReference type="Proteomes" id="UP000694853">
    <property type="component" value="Unplaced"/>
</dbReference>
<dbReference type="OrthoDB" id="1397969at2759"/>
<evidence type="ECO:0000256" key="3">
    <source>
        <dbReference type="ARBA" id="ARBA00022821"/>
    </source>
</evidence>
<feature type="domain" description="R13L1/DRL21-like LRR repeat region" evidence="8">
    <location>
        <begin position="622"/>
        <end position="770"/>
    </location>
</feature>
<feature type="domain" description="NB-ARC" evidence="5">
    <location>
        <begin position="157"/>
        <end position="198"/>
    </location>
</feature>
<dbReference type="PRINTS" id="PR00364">
    <property type="entry name" value="DISEASERSIST"/>
</dbReference>
<dbReference type="InterPro" id="IPR032675">
    <property type="entry name" value="LRR_dom_sf"/>
</dbReference>
<dbReference type="Gene3D" id="1.10.10.10">
    <property type="entry name" value="Winged helix-like DNA-binding domain superfamily/Winged helix DNA-binding domain"/>
    <property type="match status" value="1"/>
</dbReference>
<evidence type="ECO:0000259" key="5">
    <source>
        <dbReference type="Pfam" id="PF00931"/>
    </source>
</evidence>
<dbReference type="Pfam" id="PF25019">
    <property type="entry name" value="LRR_R13L1-DRL21"/>
    <property type="match status" value="1"/>
</dbReference>
<feature type="domain" description="NB-ARC" evidence="5">
    <location>
        <begin position="218"/>
        <end position="285"/>
    </location>
</feature>
<keyword evidence="3" id="KW-0611">Plant defense</keyword>
<evidence type="ECO:0000259" key="8">
    <source>
        <dbReference type="Pfam" id="PF25019"/>
    </source>
</evidence>
<evidence type="ECO:0000256" key="4">
    <source>
        <dbReference type="SAM" id="MobiDB-lite"/>
    </source>
</evidence>
<dbReference type="SUPFAM" id="SSF52540">
    <property type="entry name" value="P-loop containing nucleoside triphosphate hydrolases"/>
    <property type="match status" value="1"/>
</dbReference>
<dbReference type="AlphaFoldDB" id="A0A8B8LVN1"/>
<dbReference type="GeneID" id="113868702"/>
<dbReference type="KEGG" id="aprc:113868702"/>
<dbReference type="InterPro" id="IPR027417">
    <property type="entry name" value="P-loop_NTPase"/>
</dbReference>
<dbReference type="InterPro" id="IPR001611">
    <property type="entry name" value="Leu-rich_rpt"/>
</dbReference>
<organism evidence="9 10">
    <name type="scientific">Abrus precatorius</name>
    <name type="common">Indian licorice</name>
    <name type="synonym">Glycine abrus</name>
    <dbReference type="NCBI Taxonomy" id="3816"/>
    <lineage>
        <taxon>Eukaryota</taxon>
        <taxon>Viridiplantae</taxon>
        <taxon>Streptophyta</taxon>
        <taxon>Embryophyta</taxon>
        <taxon>Tracheophyta</taxon>
        <taxon>Spermatophyta</taxon>
        <taxon>Magnoliopsida</taxon>
        <taxon>eudicotyledons</taxon>
        <taxon>Gunneridae</taxon>
        <taxon>Pentapetalae</taxon>
        <taxon>rosids</taxon>
        <taxon>fabids</taxon>
        <taxon>Fabales</taxon>
        <taxon>Fabaceae</taxon>
        <taxon>Papilionoideae</taxon>
        <taxon>50 kb inversion clade</taxon>
        <taxon>NPAAA clade</taxon>
        <taxon>indigoferoid/millettioid clade</taxon>
        <taxon>Abreae</taxon>
        <taxon>Abrus</taxon>
    </lineage>
</organism>
<dbReference type="Gene3D" id="3.40.50.300">
    <property type="entry name" value="P-loop containing nucleotide triphosphate hydrolases"/>
    <property type="match status" value="1"/>
</dbReference>
<evidence type="ECO:0000256" key="2">
    <source>
        <dbReference type="ARBA" id="ARBA00022737"/>
    </source>
</evidence>
<dbReference type="SUPFAM" id="SSF52058">
    <property type="entry name" value="L domain-like"/>
    <property type="match status" value="2"/>
</dbReference>
<feature type="compositionally biased region" description="Basic and acidic residues" evidence="4">
    <location>
        <begin position="692"/>
        <end position="708"/>
    </location>
</feature>
<keyword evidence="2" id="KW-0677">Repeat</keyword>
<evidence type="ECO:0000313" key="10">
    <source>
        <dbReference type="RefSeq" id="XP_027360330.1"/>
    </source>
</evidence>
<dbReference type="InterPro" id="IPR057135">
    <property type="entry name" value="At4g27190-like_LRR"/>
</dbReference>
<name>A0A8B8LVN1_ABRPR</name>
<keyword evidence="1" id="KW-0433">Leucine-rich repeat</keyword>
<feature type="domain" description="Disease resistance protein winged helix" evidence="7">
    <location>
        <begin position="355"/>
        <end position="428"/>
    </location>
</feature>
<dbReference type="GO" id="GO:0043531">
    <property type="term" value="F:ADP binding"/>
    <property type="evidence" value="ECO:0007669"/>
    <property type="project" value="InterPro"/>
</dbReference>
<dbReference type="PANTHER" id="PTHR36766">
    <property type="entry name" value="PLANT BROAD-SPECTRUM MILDEW RESISTANCE PROTEIN RPW8"/>
    <property type="match status" value="1"/>
</dbReference>
<reference evidence="9" key="1">
    <citation type="journal article" date="2019" name="Toxins">
        <title>Detection of Abrin-Like and Prepropulchellin-Like Toxin Genes and Transcripts Using Whole Genome Sequencing and Full-Length Transcript Sequencing of Abrus precatorius.</title>
        <authorList>
            <person name="Hovde B.T."/>
            <person name="Daligault H.E."/>
            <person name="Hanschen E.R."/>
            <person name="Kunde Y.A."/>
            <person name="Johnson M.B."/>
            <person name="Starkenburg S.R."/>
            <person name="Johnson S.L."/>
        </authorList>
    </citation>
    <scope>NUCLEOTIDE SEQUENCE [LARGE SCALE GENOMIC DNA]</scope>
</reference>
<evidence type="ECO:0000259" key="7">
    <source>
        <dbReference type="Pfam" id="PF23559"/>
    </source>
</evidence>
<dbReference type="GO" id="GO:0006952">
    <property type="term" value="P:defense response"/>
    <property type="evidence" value="ECO:0007669"/>
    <property type="project" value="UniProtKB-KW"/>
</dbReference>
<dbReference type="PANTHER" id="PTHR36766:SF52">
    <property type="entry name" value="LATE BLIGHT RESISTANCE PROTEIN HOMOLOG R1B-8"/>
    <property type="match status" value="1"/>
</dbReference>
<dbReference type="RefSeq" id="XP_027360330.1">
    <property type="nucleotide sequence ID" value="XM_027504529.1"/>
</dbReference>
<dbReference type="InterPro" id="IPR036388">
    <property type="entry name" value="WH-like_DNA-bd_sf"/>
</dbReference>
<accession>A0A8B8LVN1</accession>
<reference evidence="10" key="2">
    <citation type="submission" date="2025-08" db="UniProtKB">
        <authorList>
            <consortium name="RefSeq"/>
        </authorList>
    </citation>
    <scope>IDENTIFICATION</scope>
    <source>
        <tissue evidence="10">Young leaves</tissue>
    </source>
</reference>
<evidence type="ECO:0000256" key="1">
    <source>
        <dbReference type="ARBA" id="ARBA00022614"/>
    </source>
</evidence>